<dbReference type="Pfam" id="PF00188">
    <property type="entry name" value="CAP"/>
    <property type="match status" value="1"/>
</dbReference>
<proteinExistence type="predicted"/>
<feature type="domain" description="SCP" evidence="2">
    <location>
        <begin position="29"/>
        <end position="127"/>
    </location>
</feature>
<dbReference type="Proteomes" id="UP001147700">
    <property type="component" value="Unassembled WGS sequence"/>
</dbReference>
<comment type="caution">
    <text evidence="3">The sequence shown here is derived from an EMBL/GenBank/DDBJ whole genome shotgun (WGS) entry which is preliminary data.</text>
</comment>
<organism evidence="3 4">
    <name type="scientific">Solirubrobacter deserti</name>
    <dbReference type="NCBI Taxonomy" id="2282478"/>
    <lineage>
        <taxon>Bacteria</taxon>
        <taxon>Bacillati</taxon>
        <taxon>Actinomycetota</taxon>
        <taxon>Thermoleophilia</taxon>
        <taxon>Solirubrobacterales</taxon>
        <taxon>Solirubrobacteraceae</taxon>
        <taxon>Solirubrobacter</taxon>
    </lineage>
</organism>
<evidence type="ECO:0000259" key="2">
    <source>
        <dbReference type="Pfam" id="PF00188"/>
    </source>
</evidence>
<keyword evidence="4" id="KW-1185">Reference proteome</keyword>
<feature type="chain" id="PRO_5047294688" evidence="1">
    <location>
        <begin position="22"/>
        <end position="380"/>
    </location>
</feature>
<dbReference type="SUPFAM" id="SSF55797">
    <property type="entry name" value="PR-1-like"/>
    <property type="match status" value="1"/>
</dbReference>
<protein>
    <submittedName>
        <fullName evidence="3">CAP domain-containing protein</fullName>
    </submittedName>
</protein>
<dbReference type="InterPro" id="IPR014044">
    <property type="entry name" value="CAP_dom"/>
</dbReference>
<accession>A0ABT4RU26</accession>
<gene>
    <name evidence="3" type="ORF">OJ962_31655</name>
</gene>
<dbReference type="CDD" id="cd05379">
    <property type="entry name" value="CAP_bacterial"/>
    <property type="match status" value="1"/>
</dbReference>
<feature type="signal peptide" evidence="1">
    <location>
        <begin position="1"/>
        <end position="21"/>
    </location>
</feature>
<dbReference type="EMBL" id="JAPCID010000074">
    <property type="protein sequence ID" value="MDA0142083.1"/>
    <property type="molecule type" value="Genomic_DNA"/>
</dbReference>
<name>A0ABT4RU26_9ACTN</name>
<dbReference type="Gene3D" id="3.40.33.10">
    <property type="entry name" value="CAP"/>
    <property type="match status" value="1"/>
</dbReference>
<evidence type="ECO:0000256" key="1">
    <source>
        <dbReference type="SAM" id="SignalP"/>
    </source>
</evidence>
<dbReference type="RefSeq" id="WP_202952086.1">
    <property type="nucleotide sequence ID" value="NZ_JAPCID010000074.1"/>
</dbReference>
<keyword evidence="1" id="KW-0732">Signal</keyword>
<reference evidence="3" key="1">
    <citation type="submission" date="2022-10" db="EMBL/GenBank/DDBJ databases">
        <title>The WGS of Solirubrobacter sp. CPCC 204708.</title>
        <authorList>
            <person name="Jiang Z."/>
        </authorList>
    </citation>
    <scope>NUCLEOTIDE SEQUENCE</scope>
    <source>
        <strain evidence="3">CPCC 204708</strain>
    </source>
</reference>
<evidence type="ECO:0000313" key="3">
    <source>
        <dbReference type="EMBL" id="MDA0142083.1"/>
    </source>
</evidence>
<sequence length="380" mass="40680">MLRLFTVCVFAALVWAAPAHAISSADAIARINVLRTDSGLPPLVEDPALTAGCQAHARYMALNGGWDADDAHDQTPGRPGYSAAGADAARQSVLAGPTGWADPHPWAASPTHLRKVMDPELERSGYGEHDGWMCLQVLKAPRPDLMGRVFTFPGPRATLTDPRTLVVFTPGADVSFGAPRLSGPDGPVEIVSTAPYLRPRGRLAAGTTYTAEVDLRYPAEDCSREGAPPVHPQCPAHFAPWCYASADDFEPTWLPAEAEPYDPVLCAPGERPPASPNATVKSRTMPFHWQFTTPGAPVTCPPALTAPTRLANGTTMNVHARLCGAGVATAEILRGNRVVRTRTSRLAFFRVSTRTLPAGRYRLRVTVGATVLTHAFSVRV</sequence>
<dbReference type="InterPro" id="IPR035940">
    <property type="entry name" value="CAP_sf"/>
</dbReference>
<evidence type="ECO:0000313" key="4">
    <source>
        <dbReference type="Proteomes" id="UP001147700"/>
    </source>
</evidence>